<dbReference type="Proteomes" id="UP001432027">
    <property type="component" value="Unassembled WGS sequence"/>
</dbReference>
<feature type="non-terminal residue" evidence="2">
    <location>
        <position position="1"/>
    </location>
</feature>
<evidence type="ECO:0000313" key="3">
    <source>
        <dbReference type="Proteomes" id="UP001432027"/>
    </source>
</evidence>
<name>A0AAV5U3M7_9BILA</name>
<protein>
    <recommendedName>
        <fullName evidence="4">G protein-coupled receptor</fullName>
    </recommendedName>
</protein>
<reference evidence="2" key="1">
    <citation type="submission" date="2023-10" db="EMBL/GenBank/DDBJ databases">
        <title>Genome assembly of Pristionchus species.</title>
        <authorList>
            <person name="Yoshida K."/>
            <person name="Sommer R.J."/>
        </authorList>
    </citation>
    <scope>NUCLEOTIDE SEQUENCE</scope>
    <source>
        <strain evidence="2">RS0144</strain>
    </source>
</reference>
<dbReference type="EMBL" id="BTSX01000005">
    <property type="protein sequence ID" value="GMT01474.1"/>
    <property type="molecule type" value="Genomic_DNA"/>
</dbReference>
<evidence type="ECO:0000313" key="2">
    <source>
        <dbReference type="EMBL" id="GMT01474.1"/>
    </source>
</evidence>
<feature type="non-terminal residue" evidence="2">
    <location>
        <position position="98"/>
    </location>
</feature>
<comment type="caution">
    <text evidence="2">The sequence shown here is derived from an EMBL/GenBank/DDBJ whole genome shotgun (WGS) entry which is preliminary data.</text>
</comment>
<sequence>ARCAPPSEMRHPSSSPHVVEEEDVTRGRRRRAMRLDDAIPSQASEQREEPHPGAYGRLREVTIVYDYRSIVASLFDLICFLQMNLMFLSDSILLVRVF</sequence>
<gene>
    <name evidence="2" type="ORF">PENTCL1PPCAC_23648</name>
</gene>
<keyword evidence="3" id="KW-1185">Reference proteome</keyword>
<dbReference type="AlphaFoldDB" id="A0AAV5U3M7"/>
<accession>A0AAV5U3M7</accession>
<evidence type="ECO:0008006" key="4">
    <source>
        <dbReference type="Google" id="ProtNLM"/>
    </source>
</evidence>
<organism evidence="2 3">
    <name type="scientific">Pristionchus entomophagus</name>
    <dbReference type="NCBI Taxonomy" id="358040"/>
    <lineage>
        <taxon>Eukaryota</taxon>
        <taxon>Metazoa</taxon>
        <taxon>Ecdysozoa</taxon>
        <taxon>Nematoda</taxon>
        <taxon>Chromadorea</taxon>
        <taxon>Rhabditida</taxon>
        <taxon>Rhabditina</taxon>
        <taxon>Diplogasteromorpha</taxon>
        <taxon>Diplogasteroidea</taxon>
        <taxon>Neodiplogasteridae</taxon>
        <taxon>Pristionchus</taxon>
    </lineage>
</organism>
<evidence type="ECO:0000256" key="1">
    <source>
        <dbReference type="SAM" id="MobiDB-lite"/>
    </source>
</evidence>
<feature type="region of interest" description="Disordered" evidence="1">
    <location>
        <begin position="1"/>
        <end position="53"/>
    </location>
</feature>
<proteinExistence type="predicted"/>